<dbReference type="PANTHER" id="PTHR43261">
    <property type="entry name" value="TRANSLATION ELONGATION FACTOR G-RELATED"/>
    <property type="match status" value="1"/>
</dbReference>
<evidence type="ECO:0000256" key="3">
    <source>
        <dbReference type="ARBA" id="ARBA00022741"/>
    </source>
</evidence>
<dbReference type="GO" id="GO:0032790">
    <property type="term" value="P:ribosome disassembly"/>
    <property type="evidence" value="ECO:0007669"/>
    <property type="project" value="TreeGrafter"/>
</dbReference>
<dbReference type="Gene3D" id="3.40.50.300">
    <property type="entry name" value="P-loop containing nucleotide triphosphate hydrolases"/>
    <property type="match status" value="1"/>
</dbReference>
<dbReference type="InterPro" id="IPR027417">
    <property type="entry name" value="P-loop_NTPase"/>
</dbReference>
<dbReference type="SUPFAM" id="SSF52540">
    <property type="entry name" value="P-loop containing nucleoside triphosphate hydrolases"/>
    <property type="match status" value="1"/>
</dbReference>
<organism evidence="7 8">
    <name type="scientific">Draconibacterium sediminis</name>
    <dbReference type="NCBI Taxonomy" id="1544798"/>
    <lineage>
        <taxon>Bacteria</taxon>
        <taxon>Pseudomonadati</taxon>
        <taxon>Bacteroidota</taxon>
        <taxon>Bacteroidia</taxon>
        <taxon>Marinilabiliales</taxon>
        <taxon>Prolixibacteraceae</taxon>
        <taxon>Draconibacterium</taxon>
    </lineage>
</organism>
<dbReference type="Pfam" id="PF14492">
    <property type="entry name" value="EFG_III"/>
    <property type="match status" value="1"/>
</dbReference>
<proteinExistence type="predicted"/>
<dbReference type="CDD" id="cd04170">
    <property type="entry name" value="EF-G_bact"/>
    <property type="match status" value="1"/>
</dbReference>
<reference evidence="7 8" key="1">
    <citation type="submission" date="2014-09" db="EMBL/GenBank/DDBJ databases">
        <title>Draft Genome Sequence of Draconibacterium sp. JN14CK-3.</title>
        <authorList>
            <person name="Dong C."/>
            <person name="Lai Q."/>
            <person name="Shao Z."/>
        </authorList>
    </citation>
    <scope>NUCLEOTIDE SEQUENCE [LARGE SCALE GENOMIC DNA]</scope>
    <source>
        <strain evidence="7 8">JN14CK-3</strain>
    </source>
</reference>
<name>A0A0D8J7Y1_9BACT</name>
<dbReference type="Gene3D" id="3.30.70.870">
    <property type="entry name" value="Elongation Factor G (Translational Gtpase), domain 3"/>
    <property type="match status" value="1"/>
</dbReference>
<keyword evidence="8" id="KW-1185">Reference proteome</keyword>
<dbReference type="SMART" id="SM00838">
    <property type="entry name" value="EFG_C"/>
    <property type="match status" value="1"/>
</dbReference>
<dbReference type="Gene3D" id="3.30.230.10">
    <property type="match status" value="1"/>
</dbReference>
<dbReference type="InterPro" id="IPR053905">
    <property type="entry name" value="EF-G-like_DII"/>
</dbReference>
<dbReference type="Pfam" id="PF22042">
    <property type="entry name" value="EF-G_D2"/>
    <property type="match status" value="1"/>
</dbReference>
<dbReference type="InterPro" id="IPR041095">
    <property type="entry name" value="EFG_II"/>
</dbReference>
<dbReference type="Pfam" id="PF00679">
    <property type="entry name" value="EFG_C"/>
    <property type="match status" value="1"/>
</dbReference>
<dbReference type="Gene3D" id="2.40.30.10">
    <property type="entry name" value="Translation factors"/>
    <property type="match status" value="1"/>
</dbReference>
<evidence type="ECO:0000259" key="6">
    <source>
        <dbReference type="PROSITE" id="PS51722"/>
    </source>
</evidence>
<dbReference type="STRING" id="1544798.LH29_18925"/>
<dbReference type="SUPFAM" id="SSF50447">
    <property type="entry name" value="Translation proteins"/>
    <property type="match status" value="1"/>
</dbReference>
<dbReference type="NCBIfam" id="TIGR00231">
    <property type="entry name" value="small_GTP"/>
    <property type="match status" value="1"/>
</dbReference>
<dbReference type="InterPro" id="IPR000640">
    <property type="entry name" value="EFG_V-like"/>
</dbReference>
<dbReference type="InterPro" id="IPR009000">
    <property type="entry name" value="Transl_B-barrel_sf"/>
</dbReference>
<dbReference type="Pfam" id="PF00009">
    <property type="entry name" value="GTP_EFTU"/>
    <property type="match status" value="1"/>
</dbReference>
<sequence length="718" mass="79378">MKVYKTDEVRNIALIGNAGSGKTTLAEAMLFEGGIIKRKGDVGSKNTVSDYNPIEQDYGNSVFSTLMHTEYNGKKINIMDTPGMDDLCGGVVSSLSVTALGLLTVNASNGIEAGTEAAARHADNAHTPLVVVFNQLDHENSNYDSTLDQCKTTFGNKTTIVQYPVDAGTGFSAIIDVLKMKMYTYKDDSGKPEISDIPESEMEKAEELHNELVEKAAENEEALMELYFDKGTLTEDEMRKGIKLGMLDLTLLPVFCTCAKKSIGVGRLMEFITNIAPTPKEKKMGKIVAGKEVTMDASQPPSLFVFKTAVEPHVGEITYFKVMSGVVKEGLDLINSKTGNKERLSQVFVPDGKSREKVDELHAGDLGCTVKLKETRFNQTLAAKEIGTAFAPIVFPTPRHTVAAKAVNDSDDEKVGEILSKIKYEDPTYVIEYSKELKQQLIHAQGEYHLNVLKWYFDHVHKVDVEYLKPKIPYRETITKPAQADYRHKKQSGGAGQFGEVHMIIEPYEEGAAPKTMFKFGDKEQKISVRAVEEHKLDWGGKLVFVNSIVGGSIDARFLPAILKGIMEKIEEGPLTGSYARDIIVYIYDGKMHPVDSNEISFKLAGRNAFSMAFKNAGPKILEPILNLEVWVPSDRMGDAMSDLQGRRAMIMGMGSEKGMEKITAKVPQKEMYKYTTSLSSITGGRGVFSISFDGYEKVPSDVQEELLKAYEAEQEEE</sequence>
<feature type="domain" description="Tr-type G" evidence="6">
    <location>
        <begin position="7"/>
        <end position="280"/>
    </location>
</feature>
<evidence type="ECO:0000256" key="4">
    <source>
        <dbReference type="ARBA" id="ARBA00023134"/>
    </source>
</evidence>
<dbReference type="Proteomes" id="UP000032544">
    <property type="component" value="Unassembled WGS sequence"/>
</dbReference>
<dbReference type="SUPFAM" id="SSF54211">
    <property type="entry name" value="Ribosomal protein S5 domain 2-like"/>
    <property type="match status" value="1"/>
</dbReference>
<keyword evidence="3" id="KW-0547">Nucleotide-binding</keyword>
<comment type="function">
    <text evidence="5">Catalyzes the GTP-dependent ribosomal translocation step during translation elongation. During this step, the ribosome changes from the pre-translocational (PRE) to the post-translocational (POST) state as the newly formed A-site-bound peptidyl-tRNA and P-site-bound deacylated tRNA move to the P and E sites, respectively. Catalyzes the coordinated movement of the two tRNA molecules, the mRNA and conformational changes in the ribosome.</text>
</comment>
<comment type="caution">
    <text evidence="7">The sequence shown here is derived from an EMBL/GenBank/DDBJ whole genome shotgun (WGS) entry which is preliminary data.</text>
</comment>
<dbReference type="NCBIfam" id="NF009381">
    <property type="entry name" value="PRK12740.1-5"/>
    <property type="match status" value="1"/>
</dbReference>
<dbReference type="InterPro" id="IPR005225">
    <property type="entry name" value="Small_GTP-bd"/>
</dbReference>
<dbReference type="InterPro" id="IPR000795">
    <property type="entry name" value="T_Tr_GTP-bd_dom"/>
</dbReference>
<dbReference type="SMART" id="SM00889">
    <property type="entry name" value="EFG_IV"/>
    <property type="match status" value="1"/>
</dbReference>
<dbReference type="CDD" id="cd03713">
    <property type="entry name" value="EFG_mtEFG_C"/>
    <property type="match status" value="1"/>
</dbReference>
<dbReference type="GO" id="GO:0005525">
    <property type="term" value="F:GTP binding"/>
    <property type="evidence" value="ECO:0007669"/>
    <property type="project" value="UniProtKB-KW"/>
</dbReference>
<evidence type="ECO:0000313" key="7">
    <source>
        <dbReference type="EMBL" id="KJF42616.1"/>
    </source>
</evidence>
<dbReference type="InterPro" id="IPR014721">
    <property type="entry name" value="Ribsml_uS5_D2-typ_fold_subgr"/>
</dbReference>
<dbReference type="RefSeq" id="WP_045032462.1">
    <property type="nucleotide sequence ID" value="NZ_JRHC01000005.1"/>
</dbReference>
<evidence type="ECO:0000313" key="8">
    <source>
        <dbReference type="Proteomes" id="UP000032544"/>
    </source>
</evidence>
<dbReference type="InterPro" id="IPR005517">
    <property type="entry name" value="Transl_elong_EFG/EF2_IV"/>
</dbReference>
<evidence type="ECO:0000256" key="5">
    <source>
        <dbReference type="ARBA" id="ARBA00024731"/>
    </source>
</evidence>
<keyword evidence="4" id="KW-0342">GTP-binding</keyword>
<dbReference type="InterPro" id="IPR035647">
    <property type="entry name" value="EFG_III/V"/>
</dbReference>
<dbReference type="SUPFAM" id="SSF54980">
    <property type="entry name" value="EF-G C-terminal domain-like"/>
    <property type="match status" value="2"/>
</dbReference>
<dbReference type="PATRIC" id="fig|1544798.3.peg.3957"/>
<dbReference type="Pfam" id="PF03764">
    <property type="entry name" value="EFG_IV"/>
    <property type="match status" value="2"/>
</dbReference>
<keyword evidence="7" id="KW-0648">Protein biosynthesis</keyword>
<dbReference type="Gene3D" id="3.30.70.240">
    <property type="match status" value="1"/>
</dbReference>
<protein>
    <recommendedName>
        <fullName evidence="2">Elongation factor G</fullName>
    </recommendedName>
    <alternativeName>
        <fullName evidence="1">Tetracycline resistance protein TetQ</fullName>
    </alternativeName>
</protein>
<dbReference type="InterPro" id="IPR047872">
    <property type="entry name" value="EFG_IV"/>
</dbReference>
<dbReference type="AlphaFoldDB" id="A0A0D8J7Y1"/>
<dbReference type="PROSITE" id="PS51722">
    <property type="entry name" value="G_TR_2"/>
    <property type="match status" value="1"/>
</dbReference>
<dbReference type="CDD" id="cd04088">
    <property type="entry name" value="EFG_mtEFG_II"/>
    <property type="match status" value="1"/>
</dbReference>
<keyword evidence="7" id="KW-0251">Elongation factor</keyword>
<dbReference type="FunFam" id="3.30.70.240:FF:000001">
    <property type="entry name" value="Elongation factor G"/>
    <property type="match status" value="1"/>
</dbReference>
<dbReference type="InterPro" id="IPR020568">
    <property type="entry name" value="Ribosomal_Su5_D2-typ_SF"/>
</dbReference>
<dbReference type="PANTHER" id="PTHR43261:SF6">
    <property type="entry name" value="ELONGATION FACTOR G-LIKE PROTEIN"/>
    <property type="match status" value="1"/>
</dbReference>
<dbReference type="GO" id="GO:0003924">
    <property type="term" value="F:GTPase activity"/>
    <property type="evidence" value="ECO:0007669"/>
    <property type="project" value="InterPro"/>
</dbReference>
<dbReference type="EMBL" id="JRHC01000005">
    <property type="protein sequence ID" value="KJF42616.1"/>
    <property type="molecule type" value="Genomic_DNA"/>
</dbReference>
<dbReference type="InterPro" id="IPR035649">
    <property type="entry name" value="EFG_V"/>
</dbReference>
<dbReference type="GO" id="GO:0003746">
    <property type="term" value="F:translation elongation factor activity"/>
    <property type="evidence" value="ECO:0007669"/>
    <property type="project" value="UniProtKB-KW"/>
</dbReference>
<evidence type="ECO:0000256" key="2">
    <source>
        <dbReference type="ARBA" id="ARBA00017872"/>
    </source>
</evidence>
<accession>A0A0D8J7Y1</accession>
<dbReference type="CDD" id="cd01434">
    <property type="entry name" value="EFG_mtEFG1_IV"/>
    <property type="match status" value="1"/>
</dbReference>
<evidence type="ECO:0000256" key="1">
    <source>
        <dbReference type="ARBA" id="ARBA00013902"/>
    </source>
</evidence>
<dbReference type="OrthoDB" id="9801591at2"/>
<gene>
    <name evidence="7" type="ORF">LH29_18925</name>
</gene>